<dbReference type="SUPFAM" id="SSF47413">
    <property type="entry name" value="lambda repressor-like DNA-binding domains"/>
    <property type="match status" value="1"/>
</dbReference>
<dbReference type="PANTHER" id="PTHR46797">
    <property type="entry name" value="HTH-TYPE TRANSCRIPTIONAL REGULATOR"/>
    <property type="match status" value="1"/>
</dbReference>
<keyword evidence="1" id="KW-0238">DNA-binding</keyword>
<dbReference type="InterPro" id="IPR010982">
    <property type="entry name" value="Lambda_DNA-bd_dom_sf"/>
</dbReference>
<proteinExistence type="predicted"/>
<dbReference type="OrthoDB" id="2390292at2"/>
<evidence type="ECO:0000313" key="5">
    <source>
        <dbReference type="Proteomes" id="UP000034287"/>
    </source>
</evidence>
<accession>A0A0M2SHY5</accession>
<dbReference type="CDD" id="cd00093">
    <property type="entry name" value="HTH_XRE"/>
    <property type="match status" value="1"/>
</dbReference>
<evidence type="ECO:0000313" key="4">
    <source>
        <dbReference type="EMBL" id="KKK33878.1"/>
    </source>
</evidence>
<protein>
    <recommendedName>
        <fullName evidence="3">HTH cro/C1-type domain-containing protein</fullName>
    </recommendedName>
</protein>
<dbReference type="STRING" id="1432562.WN59_09705"/>
<dbReference type="GO" id="GO:0003700">
    <property type="term" value="F:DNA-binding transcription factor activity"/>
    <property type="evidence" value="ECO:0007669"/>
    <property type="project" value="TreeGrafter"/>
</dbReference>
<name>A0A0M2SHY5_9STAP</name>
<feature type="domain" description="HTH cro/C1-type" evidence="3">
    <location>
        <begin position="26"/>
        <end position="80"/>
    </location>
</feature>
<keyword evidence="2" id="KW-0175">Coiled coil</keyword>
<dbReference type="PANTHER" id="PTHR46797:SF1">
    <property type="entry name" value="METHYLPHOSPHONATE SYNTHASE"/>
    <property type="match status" value="1"/>
</dbReference>
<gene>
    <name evidence="4" type="ORF">WN59_09705</name>
</gene>
<keyword evidence="5" id="KW-1185">Reference proteome</keyword>
<dbReference type="Pfam" id="PF01381">
    <property type="entry name" value="HTH_3"/>
    <property type="match status" value="1"/>
</dbReference>
<dbReference type="GO" id="GO:0005829">
    <property type="term" value="C:cytosol"/>
    <property type="evidence" value="ECO:0007669"/>
    <property type="project" value="TreeGrafter"/>
</dbReference>
<dbReference type="PROSITE" id="PS50943">
    <property type="entry name" value="HTH_CROC1"/>
    <property type="match status" value="1"/>
</dbReference>
<evidence type="ECO:0000256" key="2">
    <source>
        <dbReference type="SAM" id="Coils"/>
    </source>
</evidence>
<evidence type="ECO:0000256" key="1">
    <source>
        <dbReference type="ARBA" id="ARBA00023125"/>
    </source>
</evidence>
<sequence length="80" mass="9050">MSRTFNAGEWGVSKQERKAIELIIELETARKQLNLTQKEVAERAEITQGQLSRIENLESIPSLETINNIAEALDKKLTLV</sequence>
<dbReference type="InterPro" id="IPR001387">
    <property type="entry name" value="Cro/C1-type_HTH"/>
</dbReference>
<dbReference type="EMBL" id="LAYZ01000024">
    <property type="protein sequence ID" value="KKK33878.1"/>
    <property type="molecule type" value="Genomic_DNA"/>
</dbReference>
<feature type="coiled-coil region" evidence="2">
    <location>
        <begin position="12"/>
        <end position="39"/>
    </location>
</feature>
<comment type="caution">
    <text evidence="4">The sequence shown here is derived from an EMBL/GenBank/DDBJ whole genome shotgun (WGS) entry which is preliminary data.</text>
</comment>
<dbReference type="SMART" id="SM00530">
    <property type="entry name" value="HTH_XRE"/>
    <property type="match status" value="1"/>
</dbReference>
<dbReference type="PATRIC" id="fig|1432562.3.peg.1922"/>
<dbReference type="Proteomes" id="UP000034287">
    <property type="component" value="Unassembled WGS sequence"/>
</dbReference>
<dbReference type="InterPro" id="IPR050807">
    <property type="entry name" value="TransReg_Diox_bact_type"/>
</dbReference>
<evidence type="ECO:0000259" key="3">
    <source>
        <dbReference type="PROSITE" id="PS50943"/>
    </source>
</evidence>
<organism evidence="4 5">
    <name type="scientific">Salinicoccus sediminis</name>
    <dbReference type="NCBI Taxonomy" id="1432562"/>
    <lineage>
        <taxon>Bacteria</taxon>
        <taxon>Bacillati</taxon>
        <taxon>Bacillota</taxon>
        <taxon>Bacilli</taxon>
        <taxon>Bacillales</taxon>
        <taxon>Staphylococcaceae</taxon>
        <taxon>Salinicoccus</taxon>
    </lineage>
</organism>
<dbReference type="RefSeq" id="WP_046516513.1">
    <property type="nucleotide sequence ID" value="NZ_LAYZ01000024.1"/>
</dbReference>
<reference evidence="4 5" key="1">
    <citation type="submission" date="2015-04" db="EMBL/GenBank/DDBJ databases">
        <title>Taxonomic description and genome sequence of Salinicoccus sediminis sp. nov., a novel hyper halotolerant bacterium isolated from marine sediment.</title>
        <authorList>
            <person name="Mathan Kumar R."/>
            <person name="Kaur G."/>
            <person name="Kumar N."/>
            <person name="Kumar A."/>
            <person name="Singh N.K."/>
            <person name="Kaur N."/>
            <person name="Mayilraj S."/>
        </authorList>
    </citation>
    <scope>NUCLEOTIDE SEQUENCE [LARGE SCALE GENOMIC DNA]</scope>
    <source>
        <strain evidence="4 5">SV-16</strain>
    </source>
</reference>
<dbReference type="Gene3D" id="1.10.260.40">
    <property type="entry name" value="lambda repressor-like DNA-binding domains"/>
    <property type="match status" value="1"/>
</dbReference>
<dbReference type="GO" id="GO:0003677">
    <property type="term" value="F:DNA binding"/>
    <property type="evidence" value="ECO:0007669"/>
    <property type="project" value="UniProtKB-KW"/>
</dbReference>
<dbReference type="AlphaFoldDB" id="A0A0M2SHY5"/>